<dbReference type="PANTHER" id="PTHR45228:SF9">
    <property type="entry name" value="3'3'-CGAMP-SPECIFIC PHOSPHODIESTERASE 2"/>
    <property type="match status" value="1"/>
</dbReference>
<dbReference type="CDD" id="cd00077">
    <property type="entry name" value="HDc"/>
    <property type="match status" value="1"/>
</dbReference>
<evidence type="ECO:0000259" key="2">
    <source>
        <dbReference type="PROSITE" id="PS50110"/>
    </source>
</evidence>
<dbReference type="Pfam" id="PF11849">
    <property type="entry name" value="DUF3369"/>
    <property type="match status" value="1"/>
</dbReference>
<feature type="domain" description="HD-GYP" evidence="3">
    <location>
        <begin position="311"/>
        <end position="506"/>
    </location>
</feature>
<feature type="domain" description="Response regulatory" evidence="2">
    <location>
        <begin position="24"/>
        <end position="148"/>
    </location>
</feature>
<dbReference type="PROSITE" id="PS50110">
    <property type="entry name" value="RESPONSE_REGULATORY"/>
    <property type="match status" value="1"/>
</dbReference>
<dbReference type="InterPro" id="IPR037522">
    <property type="entry name" value="HD_GYP_dom"/>
</dbReference>
<evidence type="ECO:0000313" key="5">
    <source>
        <dbReference type="Proteomes" id="UP000824988"/>
    </source>
</evidence>
<dbReference type="InterPro" id="IPR001789">
    <property type="entry name" value="Sig_transdc_resp-reg_receiver"/>
</dbReference>
<dbReference type="Pfam" id="PF13487">
    <property type="entry name" value="HD_5"/>
    <property type="match status" value="1"/>
</dbReference>
<keyword evidence="5" id="KW-1185">Reference proteome</keyword>
<dbReference type="GO" id="GO:0008081">
    <property type="term" value="F:phosphoric diester hydrolase activity"/>
    <property type="evidence" value="ECO:0007669"/>
    <property type="project" value="UniProtKB-ARBA"/>
</dbReference>
<dbReference type="PROSITE" id="PS51832">
    <property type="entry name" value="HD_GYP"/>
    <property type="match status" value="1"/>
</dbReference>
<protein>
    <submittedName>
        <fullName evidence="4">Phosphodiesterase</fullName>
    </submittedName>
</protein>
<evidence type="ECO:0000256" key="1">
    <source>
        <dbReference type="PROSITE-ProRule" id="PRU00169"/>
    </source>
</evidence>
<dbReference type="Proteomes" id="UP000824988">
    <property type="component" value="Chromosome"/>
</dbReference>
<evidence type="ECO:0000313" key="4">
    <source>
        <dbReference type="EMBL" id="BBL71750.1"/>
    </source>
</evidence>
<feature type="modified residue" description="4-aspartylphosphate" evidence="1">
    <location>
        <position position="79"/>
    </location>
</feature>
<dbReference type="GO" id="GO:0000160">
    <property type="term" value="P:phosphorelay signal transduction system"/>
    <property type="evidence" value="ECO:0007669"/>
    <property type="project" value="InterPro"/>
</dbReference>
<dbReference type="InterPro" id="IPR052020">
    <property type="entry name" value="Cyclic_di-GMP/3'3'-cGAMP_PDE"/>
</dbReference>
<dbReference type="PANTHER" id="PTHR45228">
    <property type="entry name" value="CYCLIC DI-GMP PHOSPHODIESTERASE TM_0186-RELATED"/>
    <property type="match status" value="1"/>
</dbReference>
<dbReference type="InterPro" id="IPR003607">
    <property type="entry name" value="HD/PDEase_dom"/>
</dbReference>
<dbReference type="EMBL" id="AP019782">
    <property type="protein sequence ID" value="BBL71750.1"/>
    <property type="molecule type" value="Genomic_DNA"/>
</dbReference>
<gene>
    <name evidence="4" type="ORF">MoryE10_23560</name>
</gene>
<sequence length="514" mass="57263">MKLVRRTAPSSQDVVDFEPHYVWKVLVVDDEPDVRSLTRLNLKNFRFANRELEILEASSAEAAKALLARHGDIAVALIDVVMETDNAGLQLVEYIRNELGNAMVRIVIRTGQPGVAPERYVIDHYDIDDYKDKTELTAQRLYTTVRTAIKAYRDLKIIELNRRGLSRVLEVTPDIYRISSTSLSDFFEGVLTQVIGLCRLDESSFISTIEGVIATIDGRDVTIQARSDAFRDERRFATVRALCLQALESDNPAASLSGHALVLPLRVQQRTAGFIYVEPTDDLSQADRDLLQMVANQCSSALENLRLHIDLQASYEHAVDMLAEIAEFKDKNTGRHINRIDAYTRLVAVAMGVDAKEAELYGRASRLHDVGKIGIADDLLNKPGRYTPEEFAIMQQHTLIGASILGHDHFLGLAQEIALHHHERWDGKGYPEGRPSGELPLATRIVSVVDVFDALASRRPYKEPWPLDEAAAEVERGAGIRFDPAVVEAFLGLYRRGDLDAVIAMLETDNGGPA</sequence>
<proteinExistence type="predicted"/>
<dbReference type="RefSeq" id="WP_221047145.1">
    <property type="nucleotide sequence ID" value="NZ_AP019782.1"/>
</dbReference>
<dbReference type="InterPro" id="IPR021800">
    <property type="entry name" value="DUF3369"/>
</dbReference>
<reference evidence="4" key="1">
    <citation type="submission" date="2019-06" db="EMBL/GenBank/DDBJ databases">
        <title>Complete genome sequence of Methylogaea oryzae strain JCM16910.</title>
        <authorList>
            <person name="Asakawa S."/>
        </authorList>
    </citation>
    <scope>NUCLEOTIDE SEQUENCE</scope>
    <source>
        <strain evidence="4">E10</strain>
    </source>
</reference>
<dbReference type="SMART" id="SM00448">
    <property type="entry name" value="REC"/>
    <property type="match status" value="1"/>
</dbReference>
<organism evidence="4 5">
    <name type="scientific">Methylogaea oryzae</name>
    <dbReference type="NCBI Taxonomy" id="1295382"/>
    <lineage>
        <taxon>Bacteria</taxon>
        <taxon>Pseudomonadati</taxon>
        <taxon>Pseudomonadota</taxon>
        <taxon>Gammaproteobacteria</taxon>
        <taxon>Methylococcales</taxon>
        <taxon>Methylococcaceae</taxon>
        <taxon>Methylogaea</taxon>
    </lineage>
</organism>
<dbReference type="AlphaFoldDB" id="A0A8D4VPN0"/>
<accession>A0A8D4VPN0</accession>
<evidence type="ECO:0000259" key="3">
    <source>
        <dbReference type="PROSITE" id="PS51832"/>
    </source>
</evidence>
<dbReference type="KEGG" id="moz:MoryE10_23560"/>
<keyword evidence="1" id="KW-0597">Phosphoprotein</keyword>
<name>A0A8D4VPN0_9GAMM</name>